<dbReference type="PANTHER" id="PTHR30524:SF0">
    <property type="entry name" value="ALTRONATE OXIDOREDUCTASE-RELATED"/>
    <property type="match status" value="1"/>
</dbReference>
<evidence type="ECO:0000256" key="2">
    <source>
        <dbReference type="ARBA" id="ARBA00011245"/>
    </source>
</evidence>
<dbReference type="RefSeq" id="XP_007327594.1">
    <property type="nucleotide sequence ID" value="XM_007327532.1"/>
</dbReference>
<dbReference type="InParanoid" id="K5XEX4"/>
<dbReference type="GeneID" id="18822113"/>
<dbReference type="InterPro" id="IPR013328">
    <property type="entry name" value="6PGD_dom2"/>
</dbReference>
<evidence type="ECO:0000259" key="9">
    <source>
        <dbReference type="Pfam" id="PF01232"/>
    </source>
</evidence>
<dbReference type="PROSITE" id="PS00974">
    <property type="entry name" value="MANNITOL_DHGENASE"/>
    <property type="match status" value="1"/>
</dbReference>
<comment type="similarity">
    <text evidence="1">Belongs to the mannitol dehydrogenase family.</text>
</comment>
<dbReference type="SUPFAM" id="SSF48179">
    <property type="entry name" value="6-phosphogluconate dehydrogenase C-terminal domain-like"/>
    <property type="match status" value="1"/>
</dbReference>
<evidence type="ECO:0000256" key="6">
    <source>
        <dbReference type="ARBA" id="ARBA00023027"/>
    </source>
</evidence>
<feature type="domain" description="Mannitol dehydrogenase N-terminal" evidence="9">
    <location>
        <begin position="37"/>
        <end position="231"/>
    </location>
</feature>
<proteinExistence type="inferred from homology"/>
<keyword evidence="5" id="KW-0560">Oxidoreductase</keyword>
<evidence type="ECO:0000259" key="10">
    <source>
        <dbReference type="Pfam" id="PF08125"/>
    </source>
</evidence>
<dbReference type="GO" id="GO:0008926">
    <property type="term" value="F:mannitol-1-phosphate 5-dehydrogenase activity"/>
    <property type="evidence" value="ECO:0007669"/>
    <property type="project" value="UniProtKB-EC"/>
</dbReference>
<dbReference type="Gene3D" id="3.40.50.720">
    <property type="entry name" value="NAD(P)-binding Rossmann-like Domain"/>
    <property type="match status" value="1"/>
</dbReference>
<feature type="region of interest" description="Disordered" evidence="8">
    <location>
        <begin position="1"/>
        <end position="29"/>
    </location>
</feature>
<dbReference type="KEGG" id="abp:AGABI1DRAFT105232"/>
<dbReference type="OMA" id="APFIERK"/>
<comment type="catalytic activity">
    <reaction evidence="7">
        <text>D-mannitol 1-phosphate + NAD(+) = beta-D-fructose 6-phosphate + NADH + H(+)</text>
        <dbReference type="Rhea" id="RHEA:19661"/>
        <dbReference type="ChEBI" id="CHEBI:15378"/>
        <dbReference type="ChEBI" id="CHEBI:57540"/>
        <dbReference type="ChEBI" id="CHEBI:57634"/>
        <dbReference type="ChEBI" id="CHEBI:57945"/>
        <dbReference type="ChEBI" id="CHEBI:61381"/>
        <dbReference type="EC" id="1.1.1.17"/>
    </reaction>
</comment>
<dbReference type="Gene3D" id="1.10.1040.10">
    <property type="entry name" value="N-(1-d-carboxylethyl)-l-norvaline Dehydrogenase, domain 2"/>
    <property type="match status" value="1"/>
</dbReference>
<dbReference type="InterPro" id="IPR013118">
    <property type="entry name" value="Mannitol_DH_C"/>
</dbReference>
<reference evidence="12" key="1">
    <citation type="journal article" date="2012" name="Proc. Natl. Acad. Sci. U.S.A.">
        <title>Genome sequence of the button mushroom Agaricus bisporus reveals mechanisms governing adaptation to a humic-rich ecological niche.</title>
        <authorList>
            <person name="Morin E."/>
            <person name="Kohler A."/>
            <person name="Baker A.R."/>
            <person name="Foulongne-Oriol M."/>
            <person name="Lombard V."/>
            <person name="Nagy L.G."/>
            <person name="Ohm R.A."/>
            <person name="Patyshakuliyeva A."/>
            <person name="Brun A."/>
            <person name="Aerts A.L."/>
            <person name="Bailey A.M."/>
            <person name="Billette C."/>
            <person name="Coutinho P.M."/>
            <person name="Deakin G."/>
            <person name="Doddapaneni H."/>
            <person name="Floudas D."/>
            <person name="Grimwood J."/>
            <person name="Hilden K."/>
            <person name="Kuees U."/>
            <person name="LaButti K.M."/>
            <person name="Lapidus A."/>
            <person name="Lindquist E.A."/>
            <person name="Lucas S.M."/>
            <person name="Murat C."/>
            <person name="Riley R.W."/>
            <person name="Salamov A.A."/>
            <person name="Schmutz J."/>
            <person name="Subramanian V."/>
            <person name="Woesten H.A.B."/>
            <person name="Xu J."/>
            <person name="Eastwood D.C."/>
            <person name="Foster G.D."/>
            <person name="Sonnenberg A.S."/>
            <person name="Cullen D."/>
            <person name="de Vries R.P."/>
            <person name="Lundell T."/>
            <person name="Hibbett D.S."/>
            <person name="Henrissat B."/>
            <person name="Burton K.S."/>
            <person name="Kerrigan R.W."/>
            <person name="Challen M.P."/>
            <person name="Grigoriev I.V."/>
            <person name="Martin F."/>
        </authorList>
    </citation>
    <scope>NUCLEOTIDE SEQUENCE [LARGE SCALE GENOMIC DNA]</scope>
    <source>
        <strain evidence="12">JB137-S8 / ATCC MYA-4627 / FGSC 10392</strain>
    </source>
</reference>
<dbReference type="PRINTS" id="PR00084">
    <property type="entry name" value="MTLDHDRGNASE"/>
</dbReference>
<dbReference type="InterPro" id="IPR023027">
    <property type="entry name" value="Mannitol_DH_CS"/>
</dbReference>
<evidence type="ECO:0000256" key="4">
    <source>
        <dbReference type="ARBA" id="ARBA00016219"/>
    </source>
</evidence>
<dbReference type="HAMAP" id="MF_00196">
    <property type="entry name" value="Mannitol_dehydrog"/>
    <property type="match status" value="1"/>
</dbReference>
<evidence type="ECO:0000256" key="3">
    <source>
        <dbReference type="ARBA" id="ARBA00012939"/>
    </source>
</evidence>
<evidence type="ECO:0000313" key="12">
    <source>
        <dbReference type="Proteomes" id="UP000008493"/>
    </source>
</evidence>
<dbReference type="InterPro" id="IPR000669">
    <property type="entry name" value="Mannitol_DH"/>
</dbReference>
<dbReference type="AlphaFoldDB" id="K5XEX4"/>
<feature type="domain" description="Mannitol dehydrogenase C-terminal" evidence="10">
    <location>
        <begin position="255"/>
        <end position="400"/>
    </location>
</feature>
<dbReference type="EMBL" id="JH971387">
    <property type="protein sequence ID" value="EKM81752.1"/>
    <property type="molecule type" value="Genomic_DNA"/>
</dbReference>
<evidence type="ECO:0000313" key="11">
    <source>
        <dbReference type="EMBL" id="EKM81752.1"/>
    </source>
</evidence>
<dbReference type="InterPro" id="IPR013131">
    <property type="entry name" value="Mannitol_DH_N"/>
</dbReference>
<dbReference type="Pfam" id="PF08125">
    <property type="entry name" value="Mannitol_dh_C"/>
    <property type="match status" value="1"/>
</dbReference>
<dbReference type="SUPFAM" id="SSF51735">
    <property type="entry name" value="NAD(P)-binding Rossmann-fold domains"/>
    <property type="match status" value="1"/>
</dbReference>
<dbReference type="OrthoDB" id="418169at2759"/>
<dbReference type="InterPro" id="IPR036291">
    <property type="entry name" value="NAD(P)-bd_dom_sf"/>
</dbReference>
<feature type="compositionally biased region" description="Polar residues" evidence="8">
    <location>
        <begin position="15"/>
        <end position="29"/>
    </location>
</feature>
<evidence type="ECO:0000256" key="8">
    <source>
        <dbReference type="SAM" id="MobiDB-lite"/>
    </source>
</evidence>
<dbReference type="InterPro" id="IPR008927">
    <property type="entry name" value="6-PGluconate_DH-like_C_sf"/>
</dbReference>
<dbReference type="GO" id="GO:0005829">
    <property type="term" value="C:cytosol"/>
    <property type="evidence" value="ECO:0007669"/>
    <property type="project" value="TreeGrafter"/>
</dbReference>
<dbReference type="InterPro" id="IPR023028">
    <property type="entry name" value="Mannitol_1_phos_5_DH"/>
</dbReference>
<name>K5XEX4_AGABU</name>
<dbReference type="EC" id="1.1.1.17" evidence="3"/>
<accession>K5XEX4</accession>
<dbReference type="eggNOG" id="ENOG502QVPN">
    <property type="taxonomic scope" value="Eukaryota"/>
</dbReference>
<evidence type="ECO:0000256" key="7">
    <source>
        <dbReference type="ARBA" id="ARBA00048615"/>
    </source>
</evidence>
<sequence length="445" mass="49042">MQQPTSDQSEKSTHTEAAQGQLSHRSSGSLTPFDQPTAVHFGAGSIGLGFIGVLLAKAGYYVIFADINSKVINRLNDDTSYTINYLEPRRPRPFHVHNVSGVLSSDKEGIMELAKDIADKEMKLVTTSIGFGALDKVAPIIARGITSRKQGDGGSLNVIACENGKGATDVLKDAVYHNLDKETQVWADDYVGFANCSVDRIVPQPLQEQKKLLNIGVDRFFEWVVDIKSLKSVNHDGPKPSLNPPIPGMILTENLPAFQARKLYTFNCGHATTAYLGILYGHKVISEAINDRSNVFPTVQGAMRESGHALVKEYPDIFDEDGMEEHIQKTIGRFKNPEVVDDLTRVGRNPLRKLGVEERLLGPFHLAKKHGLPTEHLAVGIAAALMYRNDEDDQAVELKDTEEKFGIEETVVKILSLPKGGDHYNEVMHAYGTLKGKTTRPQEMN</sequence>
<dbReference type="HOGENOM" id="CLU_036089_2_0_1"/>
<evidence type="ECO:0000256" key="1">
    <source>
        <dbReference type="ARBA" id="ARBA00006541"/>
    </source>
</evidence>
<keyword evidence="6" id="KW-0520">NAD</keyword>
<protein>
    <recommendedName>
        <fullName evidence="4">Mannitol-1-phosphate 5-dehydrogenase</fullName>
        <ecNumber evidence="3">1.1.1.17</ecNumber>
    </recommendedName>
</protein>
<comment type="subunit">
    <text evidence="2">Monomer.</text>
</comment>
<gene>
    <name evidence="11" type="ORF">AGABI1DRAFT_105232</name>
</gene>
<keyword evidence="12" id="KW-1185">Reference proteome</keyword>
<dbReference type="PANTHER" id="PTHR30524">
    <property type="entry name" value="MANNITOL-1-PHOSPHATE 5-DEHYDROGENASE"/>
    <property type="match status" value="1"/>
</dbReference>
<dbReference type="GO" id="GO:0019592">
    <property type="term" value="P:mannitol catabolic process"/>
    <property type="evidence" value="ECO:0007669"/>
    <property type="project" value="TreeGrafter"/>
</dbReference>
<dbReference type="Pfam" id="PF01232">
    <property type="entry name" value="Mannitol_dh"/>
    <property type="match status" value="1"/>
</dbReference>
<dbReference type="Proteomes" id="UP000008493">
    <property type="component" value="Unassembled WGS sequence"/>
</dbReference>
<evidence type="ECO:0000256" key="5">
    <source>
        <dbReference type="ARBA" id="ARBA00023002"/>
    </source>
</evidence>
<dbReference type="STRING" id="597362.K5XEX4"/>
<organism evidence="11 12">
    <name type="scientific">Agaricus bisporus var. burnettii (strain JB137-S8 / ATCC MYA-4627 / FGSC 10392)</name>
    <name type="common">White button mushroom</name>
    <dbReference type="NCBI Taxonomy" id="597362"/>
    <lineage>
        <taxon>Eukaryota</taxon>
        <taxon>Fungi</taxon>
        <taxon>Dikarya</taxon>
        <taxon>Basidiomycota</taxon>
        <taxon>Agaricomycotina</taxon>
        <taxon>Agaricomycetes</taxon>
        <taxon>Agaricomycetidae</taxon>
        <taxon>Agaricales</taxon>
        <taxon>Agaricineae</taxon>
        <taxon>Agaricaceae</taxon>
        <taxon>Agaricus</taxon>
    </lineage>
</organism>